<dbReference type="SUPFAM" id="SSF55785">
    <property type="entry name" value="PYP-like sensor domain (PAS domain)"/>
    <property type="match status" value="1"/>
</dbReference>
<reference evidence="8 9" key="1">
    <citation type="submission" date="2016-07" db="EMBL/GenBank/DDBJ databases">
        <title>Pervasive Adenine N6-methylation of Active Genes in Fungi.</title>
        <authorList>
            <consortium name="DOE Joint Genome Institute"/>
            <person name="Mondo S.J."/>
            <person name="Dannebaum R.O."/>
            <person name="Kuo R.C."/>
            <person name="Labutti K."/>
            <person name="Haridas S."/>
            <person name="Kuo A."/>
            <person name="Salamov A."/>
            <person name="Ahrendt S.R."/>
            <person name="Lipzen A."/>
            <person name="Sullivan W."/>
            <person name="Andreopoulos W.B."/>
            <person name="Clum A."/>
            <person name="Lindquist E."/>
            <person name="Daum C."/>
            <person name="Ramamoorthy G.K."/>
            <person name="Gryganskyi A."/>
            <person name="Culley D."/>
            <person name="Magnuson J.K."/>
            <person name="James T.Y."/>
            <person name="O'Malley M.A."/>
            <person name="Stajich J.E."/>
            <person name="Spatafora J.W."/>
            <person name="Visel A."/>
            <person name="Grigoriev I.V."/>
        </authorList>
    </citation>
    <scope>NUCLEOTIDE SEQUENCE [LARGE SCALE GENOMIC DNA]</scope>
    <source>
        <strain evidence="8 9">JEL800</strain>
    </source>
</reference>
<organism evidence="8 9">
    <name type="scientific">Rhizoclosmatium globosum</name>
    <dbReference type="NCBI Taxonomy" id="329046"/>
    <lineage>
        <taxon>Eukaryota</taxon>
        <taxon>Fungi</taxon>
        <taxon>Fungi incertae sedis</taxon>
        <taxon>Chytridiomycota</taxon>
        <taxon>Chytridiomycota incertae sedis</taxon>
        <taxon>Chytridiomycetes</taxon>
        <taxon>Chytridiales</taxon>
        <taxon>Chytriomycetaceae</taxon>
        <taxon>Rhizoclosmatium</taxon>
    </lineage>
</organism>
<feature type="transmembrane region" description="Helical" evidence="6">
    <location>
        <begin position="219"/>
        <end position="239"/>
    </location>
</feature>
<feature type="transmembrane region" description="Helical" evidence="6">
    <location>
        <begin position="455"/>
        <end position="475"/>
    </location>
</feature>
<feature type="transmembrane region" description="Helical" evidence="6">
    <location>
        <begin position="96"/>
        <end position="120"/>
    </location>
</feature>
<proteinExistence type="predicted"/>
<feature type="transmembrane region" description="Helical" evidence="6">
    <location>
        <begin position="339"/>
        <end position="358"/>
    </location>
</feature>
<protein>
    <recommendedName>
        <fullName evidence="7">PAS domain-containing protein</fullName>
    </recommendedName>
</protein>
<dbReference type="InterPro" id="IPR052994">
    <property type="entry name" value="Tiny_macrocysts_regulators"/>
</dbReference>
<dbReference type="Proteomes" id="UP000193642">
    <property type="component" value="Unassembled WGS sequence"/>
</dbReference>
<accession>A0A1Y2CTU6</accession>
<name>A0A1Y2CTU6_9FUNG</name>
<feature type="transmembrane region" description="Helical" evidence="6">
    <location>
        <begin position="60"/>
        <end position="84"/>
    </location>
</feature>
<feature type="transmembrane region" description="Helical" evidence="6">
    <location>
        <begin position="315"/>
        <end position="333"/>
    </location>
</feature>
<feature type="domain" description="PAS" evidence="7">
    <location>
        <begin position="681"/>
        <end position="729"/>
    </location>
</feature>
<evidence type="ECO:0000256" key="3">
    <source>
        <dbReference type="ARBA" id="ARBA00022777"/>
    </source>
</evidence>
<dbReference type="STRING" id="329046.A0A1Y2CTU6"/>
<keyword evidence="6" id="KW-0812">Transmembrane</keyword>
<dbReference type="Pfam" id="PF25474">
    <property type="entry name" value="TPR_TmcB"/>
    <property type="match status" value="1"/>
</dbReference>
<evidence type="ECO:0000256" key="2">
    <source>
        <dbReference type="ARBA" id="ARBA00022741"/>
    </source>
</evidence>
<evidence type="ECO:0000256" key="5">
    <source>
        <dbReference type="SAM" id="MobiDB-lite"/>
    </source>
</evidence>
<dbReference type="Pfam" id="PF00989">
    <property type="entry name" value="PAS"/>
    <property type="match status" value="1"/>
</dbReference>
<feature type="transmembrane region" description="Helical" evidence="6">
    <location>
        <begin position="1196"/>
        <end position="1217"/>
    </location>
</feature>
<evidence type="ECO:0000256" key="4">
    <source>
        <dbReference type="ARBA" id="ARBA00022840"/>
    </source>
</evidence>
<feature type="transmembrane region" description="Helical" evidence="6">
    <location>
        <begin position="1554"/>
        <end position="1579"/>
    </location>
</feature>
<dbReference type="PANTHER" id="PTHR31600:SF2">
    <property type="entry name" value="GAMETE ENRICHED GENE 10 PROTEIN-RELATED"/>
    <property type="match status" value="1"/>
</dbReference>
<dbReference type="InterPro" id="IPR057352">
    <property type="entry name" value="TPR_TmcB/C"/>
</dbReference>
<feature type="compositionally biased region" description="Polar residues" evidence="5">
    <location>
        <begin position="889"/>
        <end position="906"/>
    </location>
</feature>
<gene>
    <name evidence="8" type="ORF">BCR33DRAFT_846941</name>
</gene>
<dbReference type="GO" id="GO:0005524">
    <property type="term" value="F:ATP binding"/>
    <property type="evidence" value="ECO:0007669"/>
    <property type="project" value="UniProtKB-KW"/>
</dbReference>
<dbReference type="InterPro" id="IPR035965">
    <property type="entry name" value="PAS-like_dom_sf"/>
</dbReference>
<feature type="region of interest" description="Disordered" evidence="5">
    <location>
        <begin position="618"/>
        <end position="655"/>
    </location>
</feature>
<evidence type="ECO:0000259" key="7">
    <source>
        <dbReference type="PROSITE" id="PS50112"/>
    </source>
</evidence>
<feature type="transmembrane region" description="Helical" evidence="6">
    <location>
        <begin position="132"/>
        <end position="153"/>
    </location>
</feature>
<dbReference type="GO" id="GO:0016301">
    <property type="term" value="F:kinase activity"/>
    <property type="evidence" value="ECO:0007669"/>
    <property type="project" value="UniProtKB-KW"/>
</dbReference>
<dbReference type="Gene3D" id="3.30.450.20">
    <property type="entry name" value="PAS domain"/>
    <property type="match status" value="1"/>
</dbReference>
<keyword evidence="1" id="KW-0808">Transferase</keyword>
<evidence type="ECO:0000313" key="8">
    <source>
        <dbReference type="EMBL" id="ORY50478.1"/>
    </source>
</evidence>
<dbReference type="GO" id="GO:0006355">
    <property type="term" value="P:regulation of DNA-templated transcription"/>
    <property type="evidence" value="ECO:0007669"/>
    <property type="project" value="InterPro"/>
</dbReference>
<keyword evidence="6" id="KW-1133">Transmembrane helix</keyword>
<dbReference type="PROSITE" id="PS50112">
    <property type="entry name" value="PAS"/>
    <property type="match status" value="1"/>
</dbReference>
<feature type="transmembrane region" description="Helical" evidence="6">
    <location>
        <begin position="282"/>
        <end position="303"/>
    </location>
</feature>
<comment type="caution">
    <text evidence="8">The sequence shown here is derived from an EMBL/GenBank/DDBJ whole genome shotgun (WGS) entry which is preliminary data.</text>
</comment>
<dbReference type="InterPro" id="IPR013767">
    <property type="entry name" value="PAS_fold"/>
</dbReference>
<feature type="transmembrane region" description="Helical" evidence="6">
    <location>
        <begin position="175"/>
        <end position="199"/>
    </location>
</feature>
<keyword evidence="6" id="KW-0472">Membrane</keyword>
<feature type="compositionally biased region" description="Acidic residues" evidence="5">
    <location>
        <begin position="618"/>
        <end position="634"/>
    </location>
</feature>
<feature type="region of interest" description="Disordered" evidence="5">
    <location>
        <begin position="887"/>
        <end position="906"/>
    </location>
</feature>
<evidence type="ECO:0000256" key="6">
    <source>
        <dbReference type="SAM" id="Phobius"/>
    </source>
</evidence>
<dbReference type="NCBIfam" id="TIGR00229">
    <property type="entry name" value="sensory_box"/>
    <property type="match status" value="1"/>
</dbReference>
<dbReference type="EMBL" id="MCGO01000007">
    <property type="protein sequence ID" value="ORY50478.1"/>
    <property type="molecule type" value="Genomic_DNA"/>
</dbReference>
<evidence type="ECO:0000256" key="1">
    <source>
        <dbReference type="ARBA" id="ARBA00022679"/>
    </source>
</evidence>
<keyword evidence="2" id="KW-0547">Nucleotide-binding</keyword>
<evidence type="ECO:0000313" key="9">
    <source>
        <dbReference type="Proteomes" id="UP000193642"/>
    </source>
</evidence>
<dbReference type="InterPro" id="IPR000014">
    <property type="entry name" value="PAS"/>
</dbReference>
<keyword evidence="4" id="KW-0067">ATP-binding</keyword>
<dbReference type="CDD" id="cd00130">
    <property type="entry name" value="PAS"/>
    <property type="match status" value="1"/>
</dbReference>
<keyword evidence="9" id="KW-1185">Reference proteome</keyword>
<dbReference type="FunFam" id="3.30.450.20:FF:000060">
    <property type="entry name" value="Sensor protein FixL"/>
    <property type="match status" value="1"/>
</dbReference>
<sequence length="1669" mass="187096">MVLDVTNPDNADAKKEFGIDEILTKLTDGLFGILFVTNKHTEHNLYAHFLEIFIDHMQDLAFPLSFVLSPWISSISWFQTVLNWFSPERLIGKNQIIFFILLSVIGATLVNALFVGYSFSQNNFRFIWTLKILRITLGLFATVLFIPILAFFAENVASCTDSSGKYVTCFNGDNVFRSVVTLVFTAFFIGLALAVKATFFDSDPHKNDVTGRPHSRLDILYTGFRGVLTILSIALPAWVESLHSSATLHRRSSDTNMPTPPGMVTNTPTVADIAVDTSAQNWIMTGACVLLSGILAFGYIWFIPFYNFRYSILRAGMMVNFFWASLCLFYTNLFPRSDIGIIYLIGCPFTFILGYYLVHFRKTIIQRMAVNTITDPFTLELKIRFRLMDAGIFYKEITKNNAAATQFGRSPGDLASPTTGVSVNDCERKAEEAARAAERALLDEINEMYLHAAKLMPKSCMLHLFMAAFHLNFMANRAQCLSLTAKAATMNPQLDEAFMVFKRQRLLNDRFGGGDVIDFIAYEQNLKLAKQNERRATIAGVQFWSELMKRNPSFHKLQSHGAAISTAVSLAQTHFTTLLKLSPDSPAVYRMYGRFLINALNDKKNGQDLLDHADEIEEEAERDNDEDYDDDDDGQCSSLGGGSGMSLDDEPPPPKRLQMNMNLFSEDNCVFTISGERHNVGQILTMNAKAHKVFGWKKGEAIGKNITIIVPSPFSEPHDAYLHKYLDTGFAKVIDRSRQVLGLHKDGYLIPLILCVKHVVDGNGKQSFIGVIKPTKESTTSGFIIFNGDDLRIKNCTKNIQDTFDVQPSKDANKVYVGDLFPGLNAETAEKLSSGGYQTELKITDDTTINIKVTGEKIQVSGASVYIARVIFKTVEKRATLALPRSYGSELQQRPSQGAGSGNQSLESMNADIMPMVFSAHNSKDDLKSSIAEPSEISHSEYSISKSRGSVANGTQRLAMKKLAKLNDVDKKSDQRSESGFSKASSTRNIKRLISDRNNSSNQHLTFIQFAYILCILILSGDAIYEDMLFVSVYEVIRNKIDNLNARLQSALYIAQISDSVRSLDLHRIQFIENNNLTMAQSLQDSQSQILNNTLYIASMLDQFIDVPGTATLLNRDNGVNTTVLNFEAINMFLSSAQYVAQNDMTDSNLPNNIQFMLDNGPGVIMSIMNQSAVMQRDDYQDYTRVQPRTFLTSTILAPVICIIIIMFVIFPVYYHIEKYRNRFLKMFCDIPKDVVKGIHDAHLKRLIDAQEEEDESDDKEFHGHRLAIDNLMIGSEYANESDGIPLNATDAGTLGYGASLSENPSSKFTVYKAFVQFFNSNHRIGPYSMVLFIITCIYFATMGVLSYEYVVSMQSAATSSFWAIQRLIYSTLTVFGIREQFLGSLFTVGWHNGTLNGALHTIYSDKQSESGGLLLDNYADSMEWMGYGRLYGNPQMNTVPLALLDDSTPYVNIELDDGCPVTTTDPTDCPSFLNNVLHNGIHSGMEWLEDCIFYINMIQNGQIGYDISSGVYSADSVLTNLRKLNTNYLTPNINTASQFYWQSWRSNASQFSIFQITFTCCYIFALLLLYIFVIRLMLKNMSQEMRRTSALVHMLPPEIISTVPSFKAWAAEMGLKKTKEKQNQPVAQLGTVNQLGSVNENPSVDSFNGTKKEIQFKEHTIHIEKAET</sequence>
<feature type="transmembrane region" description="Helical" evidence="6">
    <location>
        <begin position="1330"/>
        <end position="1351"/>
    </location>
</feature>
<dbReference type="PANTHER" id="PTHR31600">
    <property type="entry name" value="TINY MACROCYSTS PROTEIN B-RELATED"/>
    <property type="match status" value="1"/>
</dbReference>
<dbReference type="OrthoDB" id="542352at2759"/>
<keyword evidence="3" id="KW-0418">Kinase</keyword>